<dbReference type="InterPro" id="IPR000582">
    <property type="entry name" value="Acyl-CoA-binding_protein"/>
</dbReference>
<sequence length="221" mass="23357">MSTHTPSPTFESAAAYLSNASSLSAVSNTIKLELYGLYKYLTVSHTPNTSRPSIFDMTGRAKWDAWNTAGKTYGGKAGEAEARYIAIARDLGWSEDKAPAPQGHLDLDSDDGEGGESSRGGGGFGFGTSVSTMSTSEEKSGSALSDLAIAGNAHELQLFLDANPNVDVNTRDENGYTALHLACDRGHIDVVRLLLGRGADPSIKVTSDPITYHTDPDTLQG</sequence>
<reference evidence="7 8" key="1">
    <citation type="journal article" date="2016" name="Mol. Biol. Evol.">
        <title>Comparative Genomics of Early-Diverging Mushroom-Forming Fungi Provides Insights into the Origins of Lignocellulose Decay Capabilities.</title>
        <authorList>
            <person name="Nagy L.G."/>
            <person name="Riley R."/>
            <person name="Tritt A."/>
            <person name="Adam C."/>
            <person name="Daum C."/>
            <person name="Floudas D."/>
            <person name="Sun H."/>
            <person name="Yadav J.S."/>
            <person name="Pangilinan J."/>
            <person name="Larsson K.H."/>
            <person name="Matsuura K."/>
            <person name="Barry K."/>
            <person name="Labutti K."/>
            <person name="Kuo R."/>
            <person name="Ohm R.A."/>
            <person name="Bhattacharya S.S."/>
            <person name="Shirouzu T."/>
            <person name="Yoshinaga Y."/>
            <person name="Martin F.M."/>
            <person name="Grigoriev I.V."/>
            <person name="Hibbett D.S."/>
        </authorList>
    </citation>
    <scope>NUCLEOTIDE SEQUENCE [LARGE SCALE GENOMIC DNA]</scope>
    <source>
        <strain evidence="7 8">L-15889</strain>
    </source>
</reference>
<dbReference type="EMBL" id="KV429032">
    <property type="protein sequence ID" value="KZT75121.1"/>
    <property type="molecule type" value="Genomic_DNA"/>
</dbReference>
<feature type="compositionally biased region" description="Gly residues" evidence="5">
    <location>
        <begin position="115"/>
        <end position="126"/>
    </location>
</feature>
<dbReference type="SUPFAM" id="SSF48403">
    <property type="entry name" value="Ankyrin repeat"/>
    <property type="match status" value="1"/>
</dbReference>
<dbReference type="InterPro" id="IPR002110">
    <property type="entry name" value="Ankyrin_rpt"/>
</dbReference>
<dbReference type="SUPFAM" id="SSF47027">
    <property type="entry name" value="Acyl-CoA binding protein"/>
    <property type="match status" value="1"/>
</dbReference>
<dbReference type="Pfam" id="PF00887">
    <property type="entry name" value="ACBP"/>
    <property type="match status" value="1"/>
</dbReference>
<evidence type="ECO:0000256" key="1">
    <source>
        <dbReference type="ARBA" id="ARBA00022737"/>
    </source>
</evidence>
<keyword evidence="2 4" id="KW-0040">ANK repeat</keyword>
<dbReference type="InterPro" id="IPR035984">
    <property type="entry name" value="Acyl-CoA-binding_sf"/>
</dbReference>
<dbReference type="PANTHER" id="PTHR24119:SF0">
    <property type="entry name" value="ACYL-COA-BINDING DOMAIN-CONTAINING PROTEIN 6"/>
    <property type="match status" value="1"/>
</dbReference>
<dbReference type="Gene3D" id="1.25.40.20">
    <property type="entry name" value="Ankyrin repeat-containing domain"/>
    <property type="match status" value="1"/>
</dbReference>
<dbReference type="Gene3D" id="1.20.80.10">
    <property type="match status" value="1"/>
</dbReference>
<feature type="region of interest" description="Disordered" evidence="5">
    <location>
        <begin position="98"/>
        <end position="138"/>
    </location>
</feature>
<evidence type="ECO:0000256" key="4">
    <source>
        <dbReference type="PROSITE-ProRule" id="PRU00023"/>
    </source>
</evidence>
<dbReference type="PROSITE" id="PS50088">
    <property type="entry name" value="ANK_REPEAT"/>
    <property type="match status" value="1"/>
</dbReference>
<keyword evidence="8" id="KW-1185">Reference proteome</keyword>
<dbReference type="PROSITE" id="PS51228">
    <property type="entry name" value="ACB_2"/>
    <property type="match status" value="1"/>
</dbReference>
<feature type="repeat" description="ANK" evidence="4">
    <location>
        <begin position="174"/>
        <end position="206"/>
    </location>
</feature>
<dbReference type="STRING" id="1314783.A0A165UM48"/>
<dbReference type="GO" id="GO:0000062">
    <property type="term" value="F:fatty-acyl-CoA binding"/>
    <property type="evidence" value="ECO:0007669"/>
    <property type="project" value="InterPro"/>
</dbReference>
<accession>A0A165UM48</accession>
<proteinExistence type="predicted"/>
<dbReference type="AlphaFoldDB" id="A0A165UM48"/>
<feature type="domain" description="ACB" evidence="6">
    <location>
        <begin position="6"/>
        <end position="97"/>
    </location>
</feature>
<keyword evidence="1" id="KW-0677">Repeat</keyword>
<evidence type="ECO:0000313" key="7">
    <source>
        <dbReference type="EMBL" id="KZT75121.1"/>
    </source>
</evidence>
<dbReference type="InterPro" id="IPR036770">
    <property type="entry name" value="Ankyrin_rpt-contain_sf"/>
</dbReference>
<dbReference type="OrthoDB" id="341259at2759"/>
<keyword evidence="3" id="KW-0446">Lipid-binding</keyword>
<evidence type="ECO:0000256" key="2">
    <source>
        <dbReference type="ARBA" id="ARBA00023043"/>
    </source>
</evidence>
<dbReference type="InterPro" id="IPR014352">
    <property type="entry name" value="FERM/acyl-CoA-bd_prot_sf"/>
</dbReference>
<gene>
    <name evidence="7" type="ORF">DAEQUDRAFT_720337</name>
</gene>
<dbReference type="Proteomes" id="UP000076727">
    <property type="component" value="Unassembled WGS sequence"/>
</dbReference>
<dbReference type="PANTHER" id="PTHR24119">
    <property type="entry name" value="ACYL-COA-BINDING DOMAIN-CONTAINING PROTEIN 6"/>
    <property type="match status" value="1"/>
</dbReference>
<protein>
    <recommendedName>
        <fullName evidence="6">ACB domain-containing protein</fullName>
    </recommendedName>
</protein>
<evidence type="ECO:0000313" key="8">
    <source>
        <dbReference type="Proteomes" id="UP000076727"/>
    </source>
</evidence>
<dbReference type="PROSITE" id="PS50297">
    <property type="entry name" value="ANK_REP_REGION"/>
    <property type="match status" value="1"/>
</dbReference>
<name>A0A165UM48_9APHY</name>
<evidence type="ECO:0000256" key="3">
    <source>
        <dbReference type="ARBA" id="ARBA00023121"/>
    </source>
</evidence>
<evidence type="ECO:0000256" key="5">
    <source>
        <dbReference type="SAM" id="MobiDB-lite"/>
    </source>
</evidence>
<dbReference type="SMART" id="SM00248">
    <property type="entry name" value="ANK"/>
    <property type="match status" value="2"/>
</dbReference>
<dbReference type="PRINTS" id="PR00689">
    <property type="entry name" value="ACOABINDINGP"/>
</dbReference>
<organism evidence="7 8">
    <name type="scientific">Daedalea quercina L-15889</name>
    <dbReference type="NCBI Taxonomy" id="1314783"/>
    <lineage>
        <taxon>Eukaryota</taxon>
        <taxon>Fungi</taxon>
        <taxon>Dikarya</taxon>
        <taxon>Basidiomycota</taxon>
        <taxon>Agaricomycotina</taxon>
        <taxon>Agaricomycetes</taxon>
        <taxon>Polyporales</taxon>
        <taxon>Fomitopsis</taxon>
    </lineage>
</organism>
<dbReference type="Pfam" id="PF12796">
    <property type="entry name" value="Ank_2"/>
    <property type="match status" value="1"/>
</dbReference>
<evidence type="ECO:0000259" key="6">
    <source>
        <dbReference type="PROSITE" id="PS51228"/>
    </source>
</evidence>